<keyword evidence="2" id="KW-0547">Nucleotide-binding</keyword>
<protein>
    <submittedName>
        <fullName evidence="2">ATP-binding protein</fullName>
    </submittedName>
</protein>
<dbReference type="AlphaFoldDB" id="A0A6H9YG88"/>
<evidence type="ECO:0000313" key="2">
    <source>
        <dbReference type="EMBL" id="KAB2340886.1"/>
    </source>
</evidence>
<dbReference type="OrthoDB" id="3757919at2"/>
<sequence length="500" mass="55538">MSGWQDKVPTSGSVKLPPDPRALEGLGRNHSFDTALADLVDNSIDAGASDVLIRLIRHGGRLRSLYVVDNGRGMSPFDIDTAMTVGGRRDYAADDLGHFGIGLQSASFSQARVLTVMSSAEGHGAVGRRLTLDDDRAFHADIVPVEFAHRELVRDWGVPGEGTGTVIRWDEVIGFPVTDDATRVEEFVSGTIRMVSNHLGLVFHRLLSGGRIRIALEVEDTDSGFAGARFLVSPLDPFGYKRSGRAGYPRELKGRSDSGQVVFRCHIWNRSNLPEFKLLDGGERRQGLYICRRDRLLQAGGDWGGITALAKRLQLARVAIDLDDDVIGLFRMNPEKSRVIVGPDFTHLAEKAVAEDGTTFAQYLEDAEQAFRESNKRTRERRKMIPPGKGFAPGLRRAIADEVPFTDESDEPIGIRWKQFDGDDFFEVDRAERVLWLNDRYRTTVLGGRRGGLNDAPIIKSLLYLLLEEVFEGDHLGPRDKDNLNLWQEIITAAAKSERS</sequence>
<feature type="region of interest" description="Disordered" evidence="1">
    <location>
        <begin position="1"/>
        <end position="20"/>
    </location>
</feature>
<comment type="caution">
    <text evidence="2">The sequence shown here is derived from an EMBL/GenBank/DDBJ whole genome shotgun (WGS) entry which is preliminary data.</text>
</comment>
<dbReference type="Pfam" id="PF13589">
    <property type="entry name" value="HATPase_c_3"/>
    <property type="match status" value="1"/>
</dbReference>
<proteinExistence type="predicted"/>
<accession>A0A6H9YG88</accession>
<evidence type="ECO:0000313" key="3">
    <source>
        <dbReference type="Proteomes" id="UP000468735"/>
    </source>
</evidence>
<evidence type="ECO:0000256" key="1">
    <source>
        <dbReference type="SAM" id="MobiDB-lite"/>
    </source>
</evidence>
<gene>
    <name evidence="2" type="ORF">F8566_44045</name>
</gene>
<keyword evidence="2" id="KW-0067">ATP-binding</keyword>
<dbReference type="Proteomes" id="UP000468735">
    <property type="component" value="Unassembled WGS sequence"/>
</dbReference>
<dbReference type="InterPro" id="IPR036890">
    <property type="entry name" value="HATPase_C_sf"/>
</dbReference>
<organism evidence="2 3">
    <name type="scientific">Actinomadura rudentiformis</name>
    <dbReference type="NCBI Taxonomy" id="359158"/>
    <lineage>
        <taxon>Bacteria</taxon>
        <taxon>Bacillati</taxon>
        <taxon>Actinomycetota</taxon>
        <taxon>Actinomycetes</taxon>
        <taxon>Streptosporangiales</taxon>
        <taxon>Thermomonosporaceae</taxon>
        <taxon>Actinomadura</taxon>
    </lineage>
</organism>
<reference evidence="2 3" key="1">
    <citation type="submission" date="2019-09" db="EMBL/GenBank/DDBJ databases">
        <title>Actinomadura physcomitrii sp. nov., a novel actinomycete isolated from moss [Physcomitrium sphaericum (Ludw) Fuernr].</title>
        <authorList>
            <person name="Zhuang X."/>
            <person name="Liu C."/>
        </authorList>
    </citation>
    <scope>NUCLEOTIDE SEQUENCE [LARGE SCALE GENOMIC DNA]</scope>
    <source>
        <strain evidence="2 3">HMC1</strain>
    </source>
</reference>
<keyword evidence="3" id="KW-1185">Reference proteome</keyword>
<dbReference type="Gene3D" id="3.30.565.10">
    <property type="entry name" value="Histidine kinase-like ATPase, C-terminal domain"/>
    <property type="match status" value="1"/>
</dbReference>
<dbReference type="RefSeq" id="WP_151569380.1">
    <property type="nucleotide sequence ID" value="NZ_WBMT01000028.1"/>
</dbReference>
<name>A0A6H9YG88_9ACTN</name>
<dbReference type="SUPFAM" id="SSF55874">
    <property type="entry name" value="ATPase domain of HSP90 chaperone/DNA topoisomerase II/histidine kinase"/>
    <property type="match status" value="1"/>
</dbReference>
<dbReference type="GO" id="GO:0005524">
    <property type="term" value="F:ATP binding"/>
    <property type="evidence" value="ECO:0007669"/>
    <property type="project" value="UniProtKB-KW"/>
</dbReference>
<dbReference type="EMBL" id="WBMT01000028">
    <property type="protein sequence ID" value="KAB2340886.1"/>
    <property type="molecule type" value="Genomic_DNA"/>
</dbReference>